<dbReference type="AlphaFoldDB" id="A0A8C9FHE3"/>
<name>A0A8C9FHE3_PAVCR</name>
<sequence>QRNTGLLKTSLATTGLALSDLPGVLWGSAGRKASFLSLLPPPHTHLQRGVAKPCEHAELTRVCQGSGCLRVVTLSPTSAGGRLGTAQPQRCAA</sequence>
<evidence type="ECO:0000313" key="2">
    <source>
        <dbReference type="Proteomes" id="UP000694428"/>
    </source>
</evidence>
<evidence type="ECO:0000313" key="1">
    <source>
        <dbReference type="Ensembl" id="ENSPSTP00000015102.1"/>
    </source>
</evidence>
<accession>A0A8C9FHE3</accession>
<reference evidence="1" key="2">
    <citation type="submission" date="2025-09" db="UniProtKB">
        <authorList>
            <consortium name="Ensembl"/>
        </authorList>
    </citation>
    <scope>IDENTIFICATION</scope>
</reference>
<reference evidence="1" key="1">
    <citation type="submission" date="2025-08" db="UniProtKB">
        <authorList>
            <consortium name="Ensembl"/>
        </authorList>
    </citation>
    <scope>IDENTIFICATION</scope>
</reference>
<organism evidence="1 2">
    <name type="scientific">Pavo cristatus</name>
    <name type="common">Indian peafowl</name>
    <name type="synonym">Blue peafowl</name>
    <dbReference type="NCBI Taxonomy" id="9049"/>
    <lineage>
        <taxon>Eukaryota</taxon>
        <taxon>Metazoa</taxon>
        <taxon>Chordata</taxon>
        <taxon>Craniata</taxon>
        <taxon>Vertebrata</taxon>
        <taxon>Euteleostomi</taxon>
        <taxon>Archelosauria</taxon>
        <taxon>Archosauria</taxon>
        <taxon>Dinosauria</taxon>
        <taxon>Saurischia</taxon>
        <taxon>Theropoda</taxon>
        <taxon>Coelurosauria</taxon>
        <taxon>Aves</taxon>
        <taxon>Neognathae</taxon>
        <taxon>Galloanserae</taxon>
        <taxon>Galliformes</taxon>
        <taxon>Phasianidae</taxon>
        <taxon>Phasianinae</taxon>
        <taxon>Pavo</taxon>
    </lineage>
</organism>
<proteinExistence type="predicted"/>
<dbReference type="Ensembl" id="ENSPSTT00000015851.1">
    <property type="protein sequence ID" value="ENSPSTP00000015102.1"/>
    <property type="gene ID" value="ENSPSTG00000010717.1"/>
</dbReference>
<keyword evidence="2" id="KW-1185">Reference proteome</keyword>
<protein>
    <submittedName>
        <fullName evidence="1">Uncharacterized protein</fullName>
    </submittedName>
</protein>
<dbReference type="Proteomes" id="UP000694428">
    <property type="component" value="Unplaced"/>
</dbReference>